<keyword evidence="3" id="KW-1185">Reference proteome</keyword>
<comment type="caution">
    <text evidence="2">The sequence shown here is derived from an EMBL/GenBank/DDBJ whole genome shotgun (WGS) entry which is preliminary data.</text>
</comment>
<feature type="region of interest" description="Disordered" evidence="1">
    <location>
        <begin position="325"/>
        <end position="345"/>
    </location>
</feature>
<feature type="region of interest" description="Disordered" evidence="1">
    <location>
        <begin position="1273"/>
        <end position="1353"/>
    </location>
</feature>
<feature type="compositionally biased region" description="Basic and acidic residues" evidence="1">
    <location>
        <begin position="1282"/>
        <end position="1300"/>
    </location>
</feature>
<sequence>MELLDRRERNFSACDKYRTFPGWSKSSHTYHRSLGEPISWESAGSRSVKNQVNWTTECGWCPEFTDHKTEKQRGLMERQRERRENEMMVKRGDLSNQWQNTTTHYRWEKDKDGFRANSYRELEERARWCYYNSLSRRRRLQGEMWREIQNALKAERISGSASRSVSAEPSQRSDVKISENKFNLVTSHQPPPYTSVKHDSSGKKINEQAESKVLSSSWSRPPFYMPPPPYTSRPDWNKLTGTLREPVLTMENRFGSRPHNVRQMEHCSVPFSDRRQHRLCSSGDGTPGTVTFPGPAKTQHQQEFWPLVQQQVKNQQHVFTPQLSEHHGKYQTSHSDTTLTTPKRRRSGGTVFCLVSHMGLSSSPNDEPLKSQSFTLFKDSTFTGTRERVQLADEADSRKSLISFNLDPTPEELGEKRQNQSGRNVRLSKHLEELRNGREELRKQSTEERRKKKREDTDSNKDMDNITPAVSSKSTTPVVPHHQTTLKFPLWKEPRSHHCSNGVLEKINKPDKDINMKGQCEQSEPRNNTNETNTGLVVIDATCSVIKVEFIVPPEKEHVQYVGSDSNCDHKPTEQVIDGGSVHKNVNQTRHTSGEVQPKHETLKERAERILGIVLQNSFNEEHIVEETTQMENSSIQQIQETSEGSAEAESERWLKAECENSPTPITSTPNEEEPTISVSEAEAILEMSEVTHRDDVNARTGLQIMKSTKQENEVKSVDRKFILDENFSTVVNDIREKQVKNRSDGSPSGESHGFQNLNQTILRNTSETFSQKCRRREDNLLHKTDERQDLNQMLLGRCVENTKEPFSQEDTPTEGSSSNLRGDHVENISDLLADTGDIQNKGSILSNSYEPDTSKVFDQDGRPSDENPSITFHNQQRTSEMFSLEGGQENLLNLQSLCLNPLSISETLHQESSPNQKLLSYSGDPQVSTPFLKHHVENTNESFAHEGIHRGEHISDVYPNLLHSYVLNTSDILVQEDLLREDRPSYGKHDANNLYQTLPGNSMENTCESCEKKDALAEKNLSRDVNNLHHSFSVTDIRDCFDEKGEENLLGEHVDQCVYNLNEGKHPETTDMKNFSPNLLENIEENPESLEQEASSKKDTHLDDLQNIGPILFHSSHGLVEKDDHEGITSPSNDLHHMQNKEELTLLLSTSHSEISPRPPDCVSSTFPSPPLPADHSFHSRRSDSLSEITSTHAQVCSSASSTTPKSIRVQHCPESLWDAVSRIRKHTAPDSESEDEEAEFWDSVENTEDYLINLSEKAGIKEEGCVLQGRSGYAGNNIKDGIKAPSEEERHLGERKDGDDDDDDDSLSSSSVGSQDTVIEGEGELNFLETDEEEKKNQESNLFSERTENNI</sequence>
<evidence type="ECO:0000256" key="1">
    <source>
        <dbReference type="SAM" id="MobiDB-lite"/>
    </source>
</evidence>
<feature type="region of interest" description="Disordered" evidence="1">
    <location>
        <begin position="739"/>
        <end position="764"/>
    </location>
</feature>
<feature type="compositionally biased region" description="Basic and acidic residues" evidence="1">
    <location>
        <begin position="429"/>
        <end position="464"/>
    </location>
</feature>
<feature type="compositionally biased region" description="Polar residues" evidence="1">
    <location>
        <begin position="330"/>
        <end position="341"/>
    </location>
</feature>
<feature type="compositionally biased region" description="Polar residues" evidence="1">
    <location>
        <begin position="840"/>
        <end position="852"/>
    </location>
</feature>
<dbReference type="Proteomes" id="UP000593565">
    <property type="component" value="Unassembled WGS sequence"/>
</dbReference>
<feature type="compositionally biased region" description="Polar residues" evidence="1">
    <location>
        <begin position="805"/>
        <end position="821"/>
    </location>
</feature>
<feature type="compositionally biased region" description="Polar residues" evidence="1">
    <location>
        <begin position="159"/>
        <end position="170"/>
    </location>
</feature>
<feature type="compositionally biased region" description="Basic and acidic residues" evidence="1">
    <location>
        <begin position="196"/>
        <end position="210"/>
    </location>
</feature>
<evidence type="ECO:0000313" key="3">
    <source>
        <dbReference type="Proteomes" id="UP000593565"/>
    </source>
</evidence>
<dbReference type="EMBL" id="JAAGNN010000001">
    <property type="protein sequence ID" value="KAF4093746.1"/>
    <property type="molecule type" value="Genomic_DNA"/>
</dbReference>
<feature type="compositionally biased region" description="Basic and acidic residues" evidence="1">
    <location>
        <begin position="853"/>
        <end position="866"/>
    </location>
</feature>
<name>A0A7J6BF47_AMEME</name>
<feature type="region of interest" description="Disordered" evidence="1">
    <location>
        <begin position="1152"/>
        <end position="1171"/>
    </location>
</feature>
<feature type="compositionally biased region" description="Polar residues" evidence="1">
    <location>
        <begin position="468"/>
        <end position="481"/>
    </location>
</feature>
<protein>
    <submittedName>
        <fullName evidence="2">Uncharacterized protein</fullName>
    </submittedName>
</protein>
<feature type="region of interest" description="Disordered" evidence="1">
    <location>
        <begin position="840"/>
        <end position="872"/>
    </location>
</feature>
<feature type="compositionally biased region" description="Polar residues" evidence="1">
    <location>
        <begin position="745"/>
        <end position="764"/>
    </location>
</feature>
<feature type="compositionally biased region" description="Low complexity" evidence="1">
    <location>
        <begin position="1309"/>
        <end position="1318"/>
    </location>
</feature>
<feature type="region of interest" description="Disordered" evidence="1">
    <location>
        <begin position="156"/>
        <end position="220"/>
    </location>
</feature>
<proteinExistence type="predicted"/>
<evidence type="ECO:0000313" key="2">
    <source>
        <dbReference type="EMBL" id="KAF4093746.1"/>
    </source>
</evidence>
<organism evidence="2 3">
    <name type="scientific">Ameiurus melas</name>
    <name type="common">Black bullhead</name>
    <name type="synonym">Silurus melas</name>
    <dbReference type="NCBI Taxonomy" id="219545"/>
    <lineage>
        <taxon>Eukaryota</taxon>
        <taxon>Metazoa</taxon>
        <taxon>Chordata</taxon>
        <taxon>Craniata</taxon>
        <taxon>Vertebrata</taxon>
        <taxon>Euteleostomi</taxon>
        <taxon>Actinopterygii</taxon>
        <taxon>Neopterygii</taxon>
        <taxon>Teleostei</taxon>
        <taxon>Ostariophysi</taxon>
        <taxon>Siluriformes</taxon>
        <taxon>Ictaluridae</taxon>
        <taxon>Ameiurus</taxon>
    </lineage>
</organism>
<gene>
    <name evidence="2" type="ORF">AMELA_G00005350</name>
</gene>
<feature type="region of interest" description="Disordered" evidence="1">
    <location>
        <begin position="803"/>
        <end position="823"/>
    </location>
</feature>
<feature type="region of interest" description="Disordered" evidence="1">
    <location>
        <begin position="402"/>
        <end position="481"/>
    </location>
</feature>
<reference evidence="2 3" key="1">
    <citation type="submission" date="2020-02" db="EMBL/GenBank/DDBJ databases">
        <title>A chromosome-scale genome assembly of the black bullhead catfish (Ameiurus melas).</title>
        <authorList>
            <person name="Wen M."/>
            <person name="Zham M."/>
            <person name="Cabau C."/>
            <person name="Klopp C."/>
            <person name="Donnadieu C."/>
            <person name="Roques C."/>
            <person name="Bouchez O."/>
            <person name="Lampietro C."/>
            <person name="Jouanno E."/>
            <person name="Herpin A."/>
            <person name="Louis A."/>
            <person name="Berthelot C."/>
            <person name="Parey E."/>
            <person name="Roest-Crollius H."/>
            <person name="Braasch I."/>
            <person name="Postlethwait J."/>
            <person name="Robinson-Rechavi M."/>
            <person name="Echchiki A."/>
            <person name="Begum T."/>
            <person name="Montfort J."/>
            <person name="Schartl M."/>
            <person name="Bobe J."/>
            <person name="Guiguen Y."/>
        </authorList>
    </citation>
    <scope>NUCLEOTIDE SEQUENCE [LARGE SCALE GENOMIC DNA]</scope>
    <source>
        <strain evidence="2">M_S1</strain>
        <tissue evidence="2">Blood</tissue>
    </source>
</reference>
<accession>A0A7J6BF47</accession>